<dbReference type="EMBL" id="JAPJDA010000032">
    <property type="protein sequence ID" value="MCX2839632.1"/>
    <property type="molecule type" value="Genomic_DNA"/>
</dbReference>
<name>A0A9X3I355_9FLAO</name>
<organism evidence="1 2">
    <name type="scientific">Salinimicrobium profundisediminis</name>
    <dbReference type="NCBI Taxonomy" id="2994553"/>
    <lineage>
        <taxon>Bacteria</taxon>
        <taxon>Pseudomonadati</taxon>
        <taxon>Bacteroidota</taxon>
        <taxon>Flavobacteriia</taxon>
        <taxon>Flavobacteriales</taxon>
        <taxon>Flavobacteriaceae</taxon>
        <taxon>Salinimicrobium</taxon>
    </lineage>
</organism>
<gene>
    <name evidence="1" type="ORF">OQ279_15905</name>
</gene>
<evidence type="ECO:0000313" key="1">
    <source>
        <dbReference type="EMBL" id="MCX2839632.1"/>
    </source>
</evidence>
<comment type="caution">
    <text evidence="1">The sequence shown here is derived from an EMBL/GenBank/DDBJ whole genome shotgun (WGS) entry which is preliminary data.</text>
</comment>
<keyword evidence="2" id="KW-1185">Reference proteome</keyword>
<sequence length="72" mass="7782">MEKVIVAVITTVFCSLFCSKTDREEPAVSAKGGGSQSRILDPLEEVGAHGFYPDSKPTAYWATDSCFSTYGK</sequence>
<dbReference type="Proteomes" id="UP001148482">
    <property type="component" value="Unassembled WGS sequence"/>
</dbReference>
<accession>A0A9X3I355</accession>
<proteinExistence type="predicted"/>
<reference evidence="1" key="1">
    <citation type="submission" date="2022-11" db="EMBL/GenBank/DDBJ databases">
        <title>Salinimicrobium profundisediminis sp. nov., isolated from deep-sea sediment of the Mariana Trench.</title>
        <authorList>
            <person name="Fu H."/>
        </authorList>
    </citation>
    <scope>NUCLEOTIDE SEQUENCE</scope>
    <source>
        <strain evidence="1">MT39</strain>
    </source>
</reference>
<dbReference type="AlphaFoldDB" id="A0A9X3I355"/>
<dbReference type="RefSeq" id="WP_266071016.1">
    <property type="nucleotide sequence ID" value="NZ_JAPJDA010000032.1"/>
</dbReference>
<evidence type="ECO:0000313" key="2">
    <source>
        <dbReference type="Proteomes" id="UP001148482"/>
    </source>
</evidence>
<protein>
    <submittedName>
        <fullName evidence="1">Uncharacterized protein</fullName>
    </submittedName>
</protein>